<accession>A0A518BFA9</accession>
<dbReference type="KEGG" id="pbap:Pla133_07350"/>
<dbReference type="EMBL" id="CP036287">
    <property type="protein sequence ID" value="QDU65670.1"/>
    <property type="molecule type" value="Genomic_DNA"/>
</dbReference>
<sequence length="43" mass="4365">MLGPTMLTAAFSGTLADGAPNQGRLRTLTQLASMSGTIIKGTN</sequence>
<organism evidence="1 2">
    <name type="scientific">Engelhardtia mirabilis</name>
    <dbReference type="NCBI Taxonomy" id="2528011"/>
    <lineage>
        <taxon>Bacteria</taxon>
        <taxon>Pseudomonadati</taxon>
        <taxon>Planctomycetota</taxon>
        <taxon>Planctomycetia</taxon>
        <taxon>Planctomycetia incertae sedis</taxon>
        <taxon>Engelhardtia</taxon>
    </lineage>
</organism>
<evidence type="ECO:0000313" key="1">
    <source>
        <dbReference type="EMBL" id="QDU65670.1"/>
    </source>
</evidence>
<dbReference type="Proteomes" id="UP000316921">
    <property type="component" value="Chromosome"/>
</dbReference>
<gene>
    <name evidence="1" type="ORF">Pla133_07350</name>
</gene>
<name>A0A518BFA9_9BACT</name>
<protein>
    <submittedName>
        <fullName evidence="1">Uncharacterized protein</fullName>
    </submittedName>
</protein>
<keyword evidence="2" id="KW-1185">Reference proteome</keyword>
<dbReference type="AlphaFoldDB" id="A0A518BFA9"/>
<reference evidence="1 2" key="1">
    <citation type="submission" date="2019-02" db="EMBL/GenBank/DDBJ databases">
        <title>Deep-cultivation of Planctomycetes and their phenomic and genomic characterization uncovers novel biology.</title>
        <authorList>
            <person name="Wiegand S."/>
            <person name="Jogler M."/>
            <person name="Boedeker C."/>
            <person name="Pinto D."/>
            <person name="Vollmers J."/>
            <person name="Rivas-Marin E."/>
            <person name="Kohn T."/>
            <person name="Peeters S.H."/>
            <person name="Heuer A."/>
            <person name="Rast P."/>
            <person name="Oberbeckmann S."/>
            <person name="Bunk B."/>
            <person name="Jeske O."/>
            <person name="Meyerdierks A."/>
            <person name="Storesund J.E."/>
            <person name="Kallscheuer N."/>
            <person name="Luecker S."/>
            <person name="Lage O.M."/>
            <person name="Pohl T."/>
            <person name="Merkel B.J."/>
            <person name="Hornburger P."/>
            <person name="Mueller R.-W."/>
            <person name="Bruemmer F."/>
            <person name="Labrenz M."/>
            <person name="Spormann A.M."/>
            <person name="Op den Camp H."/>
            <person name="Overmann J."/>
            <person name="Amann R."/>
            <person name="Jetten M.S.M."/>
            <person name="Mascher T."/>
            <person name="Medema M.H."/>
            <person name="Devos D.P."/>
            <person name="Kaster A.-K."/>
            <person name="Ovreas L."/>
            <person name="Rohde M."/>
            <person name="Galperin M.Y."/>
            <person name="Jogler C."/>
        </authorList>
    </citation>
    <scope>NUCLEOTIDE SEQUENCE [LARGE SCALE GENOMIC DNA]</scope>
    <source>
        <strain evidence="1 2">Pla133</strain>
    </source>
</reference>
<proteinExistence type="predicted"/>
<evidence type="ECO:0000313" key="2">
    <source>
        <dbReference type="Proteomes" id="UP000316921"/>
    </source>
</evidence>